<organism evidence="1 2">
    <name type="scientific">Ambrosiozyma monospora</name>
    <name type="common">Yeast</name>
    <name type="synonym">Endomycopsis monosporus</name>
    <dbReference type="NCBI Taxonomy" id="43982"/>
    <lineage>
        <taxon>Eukaryota</taxon>
        <taxon>Fungi</taxon>
        <taxon>Dikarya</taxon>
        <taxon>Ascomycota</taxon>
        <taxon>Saccharomycotina</taxon>
        <taxon>Pichiomycetes</taxon>
        <taxon>Pichiales</taxon>
        <taxon>Pichiaceae</taxon>
        <taxon>Ambrosiozyma</taxon>
    </lineage>
</organism>
<evidence type="ECO:0000313" key="2">
    <source>
        <dbReference type="Proteomes" id="UP001165064"/>
    </source>
</evidence>
<name>A0ACB5TF38_AMBMO</name>
<keyword evidence="2" id="KW-1185">Reference proteome</keyword>
<sequence length="191" mass="21126">MPAQLKEIPLICSIDVGTTSTRAILFTRGGEEITKHQIEYSTSAQQGSKRNSPAIFSNEGVAVNLNDSNIELEEISNSPTLSFPKPGWVECNPGHILANVLICLAAIVTNLEIINSEEPLDNTPKEHIYKIVSIGLANMRETVIIWSKKTGRPLYNGVVWNDTRTLDHVNHLQADTPEDIKDDLKKRTGLL</sequence>
<reference evidence="1" key="1">
    <citation type="submission" date="2023-04" db="EMBL/GenBank/DDBJ databases">
        <title>Ambrosiozyma monospora NBRC 10751.</title>
        <authorList>
            <person name="Ichikawa N."/>
            <person name="Sato H."/>
            <person name="Tonouchi N."/>
        </authorList>
    </citation>
    <scope>NUCLEOTIDE SEQUENCE</scope>
    <source>
        <strain evidence="1">NBRC 10751</strain>
    </source>
</reference>
<dbReference type="Proteomes" id="UP001165064">
    <property type="component" value="Unassembled WGS sequence"/>
</dbReference>
<gene>
    <name evidence="1" type="ORF">Amon02_000815200</name>
</gene>
<dbReference type="EMBL" id="BSXS01007066">
    <property type="protein sequence ID" value="GME87159.1"/>
    <property type="molecule type" value="Genomic_DNA"/>
</dbReference>
<proteinExistence type="predicted"/>
<accession>A0ACB5TF38</accession>
<comment type="caution">
    <text evidence="1">The sequence shown here is derived from an EMBL/GenBank/DDBJ whole genome shotgun (WGS) entry which is preliminary data.</text>
</comment>
<protein>
    <submittedName>
        <fullName evidence="1">Unnamed protein product</fullName>
    </submittedName>
</protein>
<evidence type="ECO:0000313" key="1">
    <source>
        <dbReference type="EMBL" id="GME87159.1"/>
    </source>
</evidence>